<evidence type="ECO:0000313" key="3">
    <source>
        <dbReference type="Proteomes" id="UP001331936"/>
    </source>
</evidence>
<reference evidence="2 3" key="1">
    <citation type="submission" date="2023-08" db="EMBL/GenBank/DDBJ databases">
        <authorList>
            <person name="Girao M."/>
            <person name="Carvalho M.F."/>
        </authorList>
    </citation>
    <scope>NUCLEOTIDE SEQUENCE [LARGE SCALE GENOMIC DNA]</scope>
    <source>
        <strain evidence="2 3">CC-R104</strain>
    </source>
</reference>
<comment type="caution">
    <text evidence="2">The sequence shown here is derived from an EMBL/GenBank/DDBJ whole genome shotgun (WGS) entry which is preliminary data.</text>
</comment>
<proteinExistence type="predicted"/>
<evidence type="ECO:0008006" key="4">
    <source>
        <dbReference type="Google" id="ProtNLM"/>
    </source>
</evidence>
<name>A0ABU7JWI9_9NOCA</name>
<feature type="transmembrane region" description="Helical" evidence="1">
    <location>
        <begin position="19"/>
        <end position="38"/>
    </location>
</feature>
<protein>
    <recommendedName>
        <fullName evidence="4">Integral membrane protein</fullName>
    </recommendedName>
</protein>
<accession>A0ABU7JWI9</accession>
<sequence>MGSDPGETEPTRSRRGPSLLLLLSALAALVVSGWALIGPFSLEFVTNVDVGWVLVAAAVLVGAVLVLLPGRRGR</sequence>
<evidence type="ECO:0000256" key="1">
    <source>
        <dbReference type="SAM" id="Phobius"/>
    </source>
</evidence>
<dbReference type="Proteomes" id="UP001331936">
    <property type="component" value="Unassembled WGS sequence"/>
</dbReference>
<keyword evidence="1" id="KW-0472">Membrane</keyword>
<keyword evidence="1" id="KW-1133">Transmembrane helix</keyword>
<organism evidence="2 3">
    <name type="scientific">Rhodococcus chondri</name>
    <dbReference type="NCBI Taxonomy" id="3065941"/>
    <lineage>
        <taxon>Bacteria</taxon>
        <taxon>Bacillati</taxon>
        <taxon>Actinomycetota</taxon>
        <taxon>Actinomycetes</taxon>
        <taxon>Mycobacteriales</taxon>
        <taxon>Nocardiaceae</taxon>
        <taxon>Rhodococcus</taxon>
    </lineage>
</organism>
<gene>
    <name evidence="2" type="ORF">Q8814_20050</name>
</gene>
<feature type="transmembrane region" description="Helical" evidence="1">
    <location>
        <begin position="50"/>
        <end position="68"/>
    </location>
</feature>
<keyword evidence="3" id="KW-1185">Reference proteome</keyword>
<dbReference type="EMBL" id="JAUZMZ010000142">
    <property type="protein sequence ID" value="MEE2034381.1"/>
    <property type="molecule type" value="Genomic_DNA"/>
</dbReference>
<keyword evidence="1" id="KW-0812">Transmembrane</keyword>
<evidence type="ECO:0000313" key="2">
    <source>
        <dbReference type="EMBL" id="MEE2034381.1"/>
    </source>
</evidence>